<protein>
    <submittedName>
        <fullName evidence="2">TniQ protein</fullName>
    </submittedName>
</protein>
<evidence type="ECO:0000313" key="2">
    <source>
        <dbReference type="EMBL" id="RZT76425.1"/>
    </source>
</evidence>
<evidence type="ECO:0000313" key="3">
    <source>
        <dbReference type="Proteomes" id="UP000292136"/>
    </source>
</evidence>
<proteinExistence type="predicted"/>
<feature type="domain" description="TniQ" evidence="1">
    <location>
        <begin position="37"/>
        <end position="86"/>
    </location>
</feature>
<dbReference type="Pfam" id="PF06527">
    <property type="entry name" value="TniQ"/>
    <property type="match status" value="1"/>
</dbReference>
<keyword evidence="3" id="KW-1185">Reference proteome</keyword>
<comment type="caution">
    <text evidence="2">The sequence shown here is derived from an EMBL/GenBank/DDBJ whole genome shotgun (WGS) entry which is preliminary data.</text>
</comment>
<dbReference type="InterPro" id="IPR009492">
    <property type="entry name" value="TniQ"/>
</dbReference>
<evidence type="ECO:0000259" key="1">
    <source>
        <dbReference type="Pfam" id="PF06527"/>
    </source>
</evidence>
<gene>
    <name evidence="2" type="ORF">EV678_2302</name>
</gene>
<accession>A0ABY0INV0</accession>
<name>A0ABY0INV0_9RHOO</name>
<sequence length="598" mass="68086">MTLNDLGQAGIHFDPDCLSRHQLLPDPALDPHLHAHVARVALLAESKGRVWNMHHARFCPQCLAEDPTWQASWEIYFLDVCPKHGVWMVDQCGSCGQPLKWKRDSLLRCQCGSDLREETSGPAPDNLRRLAAILEDKLLHWPEGEAPAPLSHLDADQTQRLIRFLGTHMDPMANPRPLKLRNSGRLEGSWPVSTLAAEIIFRWPEGFHQALNQLQANSSGEKKGLRDTFQHAYTYLYKGFKEAGFSDVRKAFEEWITVHWKGGVAGRNRRLPEMIQKNAQWIPGTVAAHELGISLKQLRRLITEGNVEWEEFLSTAGRKFLMVRRDQLVQIQEQLSGEITMEKAMEMLGLGKVRMQRLLTLLFPSARRIWDKEHLPWRIPRGEVEALLEVVTDLPVLTIAEEHQVSLGYVLKFWHWTGDEILALVEAVKAGTLKPQAFQDGARGITRWIFDIAQLRALQQRLNSGRSNWVSIPEMARILGVKQQVAYWLTHHGFVHAERLGCLKNLGSRVSREELERFQQNHVLGKEIAEILGCSSKKMSLMLAEQGIYPLRGEGPTPCRMLIYTRDSEVQRFLVQVTGSDPREFRLVGFLGSAVNIQ</sequence>
<dbReference type="Proteomes" id="UP000292136">
    <property type="component" value="Unassembled WGS sequence"/>
</dbReference>
<reference evidence="2 3" key="1">
    <citation type="submission" date="2019-02" db="EMBL/GenBank/DDBJ databases">
        <title>Genomic Encyclopedia of Type Strains, Phase IV (KMG-IV): sequencing the most valuable type-strain genomes for metagenomic binning, comparative biology and taxonomic classification.</title>
        <authorList>
            <person name="Goeker M."/>
        </authorList>
    </citation>
    <scope>NUCLEOTIDE SEQUENCE [LARGE SCALE GENOMIC DNA]</scope>
    <source>
        <strain evidence="2 3">DSM 21223</strain>
    </source>
</reference>
<dbReference type="EMBL" id="SHKM01000002">
    <property type="protein sequence ID" value="RZT76425.1"/>
    <property type="molecule type" value="Genomic_DNA"/>
</dbReference>
<organism evidence="2 3">
    <name type="scientific">Azospira oryzae</name>
    <dbReference type="NCBI Taxonomy" id="146939"/>
    <lineage>
        <taxon>Bacteria</taxon>
        <taxon>Pseudomonadati</taxon>
        <taxon>Pseudomonadota</taxon>
        <taxon>Betaproteobacteria</taxon>
        <taxon>Rhodocyclales</taxon>
        <taxon>Rhodocyclaceae</taxon>
        <taxon>Azospira</taxon>
    </lineage>
</organism>